<gene>
    <name evidence="1" type="ORF">X801_07174</name>
</gene>
<sequence length="71" mass="8115">MPYIQISIHKHTGLIRIGHLTFWGRRNNTLVHLDNLIPATDYADTPERSQTVRVGILADNDLQVVVRQNPD</sequence>
<accession>A0A1S8WRG5</accession>
<name>A0A1S8WRG5_OPIVI</name>
<evidence type="ECO:0000313" key="2">
    <source>
        <dbReference type="Proteomes" id="UP000243686"/>
    </source>
</evidence>
<dbReference type="EMBL" id="KV896098">
    <property type="protein sequence ID" value="OON16995.1"/>
    <property type="molecule type" value="Genomic_DNA"/>
</dbReference>
<dbReference type="Proteomes" id="UP000243686">
    <property type="component" value="Unassembled WGS sequence"/>
</dbReference>
<reference evidence="1 2" key="1">
    <citation type="submission" date="2015-03" db="EMBL/GenBank/DDBJ databases">
        <title>Draft genome of the nematode, Opisthorchis viverrini.</title>
        <authorList>
            <person name="Mitreva M."/>
        </authorList>
    </citation>
    <scope>NUCLEOTIDE SEQUENCE [LARGE SCALE GENOMIC DNA]</scope>
    <source>
        <strain evidence="1">Khon Kaen</strain>
    </source>
</reference>
<feature type="non-terminal residue" evidence="1">
    <location>
        <position position="71"/>
    </location>
</feature>
<keyword evidence="2" id="KW-1185">Reference proteome</keyword>
<proteinExistence type="predicted"/>
<dbReference type="AlphaFoldDB" id="A0A1S8WRG5"/>
<evidence type="ECO:0000313" key="1">
    <source>
        <dbReference type="EMBL" id="OON16995.1"/>
    </source>
</evidence>
<protein>
    <submittedName>
        <fullName evidence="1">Uncharacterized protein</fullName>
    </submittedName>
</protein>
<organism evidence="1 2">
    <name type="scientific">Opisthorchis viverrini</name>
    <name type="common">Southeast Asian liver fluke</name>
    <dbReference type="NCBI Taxonomy" id="6198"/>
    <lineage>
        <taxon>Eukaryota</taxon>
        <taxon>Metazoa</taxon>
        <taxon>Spiralia</taxon>
        <taxon>Lophotrochozoa</taxon>
        <taxon>Platyhelminthes</taxon>
        <taxon>Trematoda</taxon>
        <taxon>Digenea</taxon>
        <taxon>Opisthorchiida</taxon>
        <taxon>Opisthorchiata</taxon>
        <taxon>Opisthorchiidae</taxon>
        <taxon>Opisthorchis</taxon>
    </lineage>
</organism>